<feature type="transmembrane region" description="Helical" evidence="8">
    <location>
        <begin position="226"/>
        <end position="244"/>
    </location>
</feature>
<evidence type="ECO:0000313" key="10">
    <source>
        <dbReference type="Proteomes" id="UP000262825"/>
    </source>
</evidence>
<keyword evidence="6 8" id="KW-0472">Membrane</keyword>
<keyword evidence="5 8" id="KW-1133">Transmembrane helix</keyword>
<evidence type="ECO:0000256" key="4">
    <source>
        <dbReference type="ARBA" id="ARBA00022824"/>
    </source>
</evidence>
<evidence type="ECO:0000256" key="3">
    <source>
        <dbReference type="ARBA" id="ARBA00022692"/>
    </source>
</evidence>
<feature type="region of interest" description="Disordered" evidence="7">
    <location>
        <begin position="1"/>
        <end position="22"/>
    </location>
</feature>
<protein>
    <recommendedName>
        <fullName evidence="11">Protein NSG2</fullName>
    </recommendedName>
</protein>
<name>A0A376BBE5_9ASCO</name>
<keyword evidence="4" id="KW-0256">Endoplasmic reticulum</keyword>
<dbReference type="EMBL" id="UFAJ01001061">
    <property type="protein sequence ID" value="SSD62012.1"/>
    <property type="molecule type" value="Genomic_DNA"/>
</dbReference>
<keyword evidence="10" id="KW-1185">Reference proteome</keyword>
<feature type="compositionally biased region" description="Polar residues" evidence="7">
    <location>
        <begin position="1"/>
        <end position="19"/>
    </location>
</feature>
<feature type="compositionally biased region" description="Low complexity" evidence="7">
    <location>
        <begin position="131"/>
        <end position="153"/>
    </location>
</feature>
<dbReference type="PANTHER" id="PTHR15301:SF3">
    <property type="entry name" value="PROTEIN NSG1-RELATED"/>
    <property type="match status" value="1"/>
</dbReference>
<feature type="region of interest" description="Disordered" evidence="7">
    <location>
        <begin position="57"/>
        <end position="153"/>
    </location>
</feature>
<dbReference type="GO" id="GO:0005789">
    <property type="term" value="C:endoplasmic reticulum membrane"/>
    <property type="evidence" value="ECO:0007669"/>
    <property type="project" value="UniProtKB-SubCell"/>
</dbReference>
<dbReference type="GO" id="GO:0016126">
    <property type="term" value="P:sterol biosynthetic process"/>
    <property type="evidence" value="ECO:0007669"/>
    <property type="project" value="TreeGrafter"/>
</dbReference>
<reference evidence="10" key="1">
    <citation type="submission" date="2018-06" db="EMBL/GenBank/DDBJ databases">
        <authorList>
            <person name="Guldener U."/>
        </authorList>
    </citation>
    <scope>NUCLEOTIDE SEQUENCE [LARGE SCALE GENOMIC DNA]</scope>
    <source>
        <strain evidence="10">UTAD17</strain>
    </source>
</reference>
<accession>A0A376BBE5</accession>
<dbReference type="Proteomes" id="UP000262825">
    <property type="component" value="Unassembled WGS sequence"/>
</dbReference>
<dbReference type="InterPro" id="IPR025929">
    <property type="entry name" value="INSIG_fam"/>
</dbReference>
<feature type="transmembrane region" description="Helical" evidence="8">
    <location>
        <begin position="264"/>
        <end position="282"/>
    </location>
</feature>
<dbReference type="PANTHER" id="PTHR15301">
    <property type="entry name" value="INSULIN-INDUCED GENE 1"/>
    <property type="match status" value="1"/>
</dbReference>
<feature type="compositionally biased region" description="Polar residues" evidence="7">
    <location>
        <begin position="118"/>
        <end position="130"/>
    </location>
</feature>
<comment type="subcellular location">
    <subcellularLocation>
        <location evidence="1">Endoplasmic reticulum membrane</location>
        <topology evidence="1">Multi-pass membrane protein</topology>
    </subcellularLocation>
</comment>
<feature type="compositionally biased region" description="Low complexity" evidence="7">
    <location>
        <begin position="57"/>
        <end position="73"/>
    </location>
</feature>
<evidence type="ECO:0000256" key="7">
    <source>
        <dbReference type="SAM" id="MobiDB-lite"/>
    </source>
</evidence>
<evidence type="ECO:0000256" key="2">
    <source>
        <dbReference type="ARBA" id="ARBA00007475"/>
    </source>
</evidence>
<dbReference type="Pfam" id="PF07281">
    <property type="entry name" value="INSIG"/>
    <property type="match status" value="1"/>
</dbReference>
<dbReference type="VEuPathDB" id="FungiDB:SCODWIG_03774"/>
<dbReference type="AlphaFoldDB" id="A0A376BBE5"/>
<evidence type="ECO:0000313" key="9">
    <source>
        <dbReference type="EMBL" id="SSD62012.1"/>
    </source>
</evidence>
<feature type="transmembrane region" description="Helical" evidence="8">
    <location>
        <begin position="345"/>
        <end position="363"/>
    </location>
</feature>
<evidence type="ECO:0000256" key="6">
    <source>
        <dbReference type="ARBA" id="ARBA00023136"/>
    </source>
</evidence>
<sequence length="372" mass="41559">MTTEENQATNNQSNTNKTTGEAALSSLTKPLLYSLYDEDITKSEDNEIYETTQDALLSSSPLGTSNSLTSTLLRNNKYNNKSPTDNVEMEVNHSSAGSTTRKDAFNSSTNSPATTPTIFENTNSPNIRRASNSGGSNTSKNNSSNNINNTHGNRTNIKNNNFMFFVKQIFKNLIDLVVLGIAGILYCQLSNHLYDNQNILHFNVITKPLLKVTGLLSLENTVDTRVYLIYALEGILMGILLPTIDLIRDNVTTNRFYYADRISFMSLIKSWNAIMGVAYGIRKIEWNSSLQASSIWCCLNIILWLFFDGSKTMFFTCVCIGVAAANLSVPILNTVDSINEQKASLFLYFVDIYFIGMLCFGRLGRYLKQNQQ</sequence>
<evidence type="ECO:0008006" key="11">
    <source>
        <dbReference type="Google" id="ProtNLM"/>
    </source>
</evidence>
<keyword evidence="3 8" id="KW-0812">Transmembrane</keyword>
<comment type="similarity">
    <text evidence="2">Belongs to the INSIG family.</text>
</comment>
<proteinExistence type="inferred from homology"/>
<evidence type="ECO:0000256" key="5">
    <source>
        <dbReference type="ARBA" id="ARBA00022989"/>
    </source>
</evidence>
<feature type="transmembrane region" description="Helical" evidence="8">
    <location>
        <begin position="173"/>
        <end position="194"/>
    </location>
</feature>
<feature type="compositionally biased region" description="Polar residues" evidence="7">
    <location>
        <begin position="74"/>
        <end position="85"/>
    </location>
</feature>
<evidence type="ECO:0000256" key="1">
    <source>
        <dbReference type="ARBA" id="ARBA00004477"/>
    </source>
</evidence>
<gene>
    <name evidence="9" type="ORF">SCODWIG_03774</name>
</gene>
<organism evidence="9 10">
    <name type="scientific">Saccharomycodes ludwigii</name>
    <dbReference type="NCBI Taxonomy" id="36035"/>
    <lineage>
        <taxon>Eukaryota</taxon>
        <taxon>Fungi</taxon>
        <taxon>Dikarya</taxon>
        <taxon>Ascomycota</taxon>
        <taxon>Saccharomycotina</taxon>
        <taxon>Saccharomycetes</taxon>
        <taxon>Saccharomycodales</taxon>
        <taxon>Saccharomycodaceae</taxon>
        <taxon>Saccharomycodes</taxon>
    </lineage>
</organism>
<evidence type="ECO:0000256" key="8">
    <source>
        <dbReference type="SAM" id="Phobius"/>
    </source>
</evidence>
<feature type="compositionally biased region" description="Low complexity" evidence="7">
    <location>
        <begin position="106"/>
        <end position="117"/>
    </location>
</feature>